<comment type="similarity">
    <text evidence="2">Belongs to the AzlC family.</text>
</comment>
<dbReference type="InterPro" id="IPR011606">
    <property type="entry name" value="Brnchd-chn_aa_trnsp_permease"/>
</dbReference>
<dbReference type="GO" id="GO:0005886">
    <property type="term" value="C:plasma membrane"/>
    <property type="evidence" value="ECO:0007669"/>
    <property type="project" value="UniProtKB-SubCell"/>
</dbReference>
<dbReference type="Proteomes" id="UP001589595">
    <property type="component" value="Unassembled WGS sequence"/>
</dbReference>
<feature type="transmembrane region" description="Helical" evidence="9">
    <location>
        <begin position="138"/>
        <end position="163"/>
    </location>
</feature>
<feature type="transmembrane region" description="Helical" evidence="9">
    <location>
        <begin position="70"/>
        <end position="95"/>
    </location>
</feature>
<feature type="region of interest" description="Disordered" evidence="8">
    <location>
        <begin position="238"/>
        <end position="258"/>
    </location>
</feature>
<dbReference type="Pfam" id="PF03591">
    <property type="entry name" value="AzlC"/>
    <property type="match status" value="1"/>
</dbReference>
<dbReference type="RefSeq" id="WP_222923200.1">
    <property type="nucleotide sequence ID" value="NZ_CP082286.1"/>
</dbReference>
<keyword evidence="5 9" id="KW-0812">Transmembrane</keyword>
<keyword evidence="6 9" id="KW-1133">Transmembrane helix</keyword>
<feature type="transmembrane region" description="Helical" evidence="9">
    <location>
        <begin position="20"/>
        <end position="39"/>
    </location>
</feature>
<evidence type="ECO:0000256" key="5">
    <source>
        <dbReference type="ARBA" id="ARBA00022692"/>
    </source>
</evidence>
<accession>A0ABD5MLX0</accession>
<dbReference type="AlphaFoldDB" id="A0ABD5MLX0"/>
<evidence type="ECO:0000256" key="7">
    <source>
        <dbReference type="ARBA" id="ARBA00023136"/>
    </source>
</evidence>
<feature type="transmembrane region" description="Helical" evidence="9">
    <location>
        <begin position="169"/>
        <end position="188"/>
    </location>
</feature>
<protein>
    <submittedName>
        <fullName evidence="10">AzlC family ABC transporter permease</fullName>
    </submittedName>
</protein>
<name>A0ABD5MLX0_9EURY</name>
<comment type="caution">
    <text evidence="10">The sequence shown here is derived from an EMBL/GenBank/DDBJ whole genome shotgun (WGS) entry which is preliminary data.</text>
</comment>
<keyword evidence="11" id="KW-1185">Reference proteome</keyword>
<keyword evidence="7 9" id="KW-0472">Membrane</keyword>
<sequence>MDSRLPPDLREGVRDTLPLLLGIVPFALVAGVAGVEAGLSPLQTVGLSVVVFAGASQLAAIELLGQDAALGVVVLTVVVINLRMLMYSASIAPYFRDLSARVRAGCAYVLTDQAYALALARYAGERDSDRGSTTRRPYYYLGVALTLWIVWQAGTIVGVVFGAAVPDGWRLGFAVPLVFLALLVPAVSDAPSLAAALVAAAVAVAGAGLPFNAGLIVGAVVGVVTGIAVDEWGIRGASGSGGGGSSDGSAETDRTGGH</sequence>
<evidence type="ECO:0000313" key="11">
    <source>
        <dbReference type="Proteomes" id="UP001589595"/>
    </source>
</evidence>
<organism evidence="10 11">
    <name type="scientific">Halobaculum roseum</name>
    <dbReference type="NCBI Taxonomy" id="2175149"/>
    <lineage>
        <taxon>Archaea</taxon>
        <taxon>Methanobacteriati</taxon>
        <taxon>Methanobacteriota</taxon>
        <taxon>Stenosarchaea group</taxon>
        <taxon>Halobacteria</taxon>
        <taxon>Halobacteriales</taxon>
        <taxon>Haloferacaceae</taxon>
        <taxon>Halobaculum</taxon>
    </lineage>
</organism>
<reference evidence="10" key="1">
    <citation type="submission" date="2024-09" db="EMBL/GenBank/DDBJ databases">
        <authorList>
            <person name="Sun Q."/>
        </authorList>
    </citation>
    <scope>NUCLEOTIDE SEQUENCE [LARGE SCALE GENOMIC DNA]</scope>
    <source>
        <strain evidence="10">JCM 31273</strain>
    </source>
</reference>
<evidence type="ECO:0000256" key="2">
    <source>
        <dbReference type="ARBA" id="ARBA00010735"/>
    </source>
</evidence>
<evidence type="ECO:0000256" key="3">
    <source>
        <dbReference type="ARBA" id="ARBA00022448"/>
    </source>
</evidence>
<evidence type="ECO:0000256" key="6">
    <source>
        <dbReference type="ARBA" id="ARBA00022989"/>
    </source>
</evidence>
<evidence type="ECO:0000256" key="1">
    <source>
        <dbReference type="ARBA" id="ARBA00004651"/>
    </source>
</evidence>
<dbReference type="GeneID" id="67210618"/>
<gene>
    <name evidence="10" type="ORF">ACFFOL_11280</name>
</gene>
<dbReference type="PANTHER" id="PTHR34979:SF1">
    <property type="entry name" value="INNER MEMBRANE PROTEIN YGAZ"/>
    <property type="match status" value="1"/>
</dbReference>
<dbReference type="PANTHER" id="PTHR34979">
    <property type="entry name" value="INNER MEMBRANE PROTEIN YGAZ"/>
    <property type="match status" value="1"/>
</dbReference>
<evidence type="ECO:0000256" key="4">
    <source>
        <dbReference type="ARBA" id="ARBA00022475"/>
    </source>
</evidence>
<comment type="subcellular location">
    <subcellularLocation>
        <location evidence="1">Cell membrane</location>
        <topology evidence="1">Multi-pass membrane protein</topology>
    </subcellularLocation>
</comment>
<dbReference type="EMBL" id="JBHMAJ010000007">
    <property type="protein sequence ID" value="MFB9824745.1"/>
    <property type="molecule type" value="Genomic_DNA"/>
</dbReference>
<feature type="transmembrane region" description="Helical" evidence="9">
    <location>
        <begin position="195"/>
        <end position="228"/>
    </location>
</feature>
<proteinExistence type="inferred from homology"/>
<evidence type="ECO:0000313" key="10">
    <source>
        <dbReference type="EMBL" id="MFB9824745.1"/>
    </source>
</evidence>
<keyword evidence="4" id="KW-1003">Cell membrane</keyword>
<keyword evidence="3" id="KW-0813">Transport</keyword>
<evidence type="ECO:0000256" key="9">
    <source>
        <dbReference type="SAM" id="Phobius"/>
    </source>
</evidence>
<evidence type="ECO:0000256" key="8">
    <source>
        <dbReference type="SAM" id="MobiDB-lite"/>
    </source>
</evidence>